<feature type="region of interest" description="Disordered" evidence="1">
    <location>
        <begin position="118"/>
        <end position="140"/>
    </location>
</feature>
<dbReference type="AlphaFoldDB" id="A0A5P1EWA5"/>
<proteinExistence type="predicted"/>
<dbReference type="Gramene" id="ONK69447">
    <property type="protein sequence ID" value="ONK69447"/>
    <property type="gene ID" value="A4U43_C05F22980"/>
</dbReference>
<keyword evidence="3" id="KW-1185">Reference proteome</keyword>
<feature type="compositionally biased region" description="Acidic residues" evidence="1">
    <location>
        <begin position="41"/>
        <end position="54"/>
    </location>
</feature>
<name>A0A5P1EWA5_ASPOF</name>
<feature type="compositionally biased region" description="Gly residues" evidence="1">
    <location>
        <begin position="70"/>
        <end position="80"/>
    </location>
</feature>
<accession>A0A5P1EWA5</accession>
<sequence length="158" mass="17720">MRYGLDATPGWSPFFRQSLEEGVRGQEEERAGGEKNRDGSADDDEDAGGWEEEPAWAGRRGAWDGCMLTEGGGGRTGGLNGIGEVANEMRNEDRSDRLCGVRCRLDYVYVWTRSRFGGRRGQRRSPEKWRAEENGSRALEAKRSGRGNINKRRMISFA</sequence>
<reference evidence="3" key="1">
    <citation type="journal article" date="2017" name="Nat. Commun.">
        <title>The asparagus genome sheds light on the origin and evolution of a young Y chromosome.</title>
        <authorList>
            <person name="Harkess A."/>
            <person name="Zhou J."/>
            <person name="Xu C."/>
            <person name="Bowers J.E."/>
            <person name="Van der Hulst R."/>
            <person name="Ayyampalayam S."/>
            <person name="Mercati F."/>
            <person name="Riccardi P."/>
            <person name="McKain M.R."/>
            <person name="Kakrana A."/>
            <person name="Tang H."/>
            <person name="Ray J."/>
            <person name="Groenendijk J."/>
            <person name="Arikit S."/>
            <person name="Mathioni S.M."/>
            <person name="Nakano M."/>
            <person name="Shan H."/>
            <person name="Telgmann-Rauber A."/>
            <person name="Kanno A."/>
            <person name="Yue Z."/>
            <person name="Chen H."/>
            <person name="Li W."/>
            <person name="Chen Y."/>
            <person name="Xu X."/>
            <person name="Zhang Y."/>
            <person name="Luo S."/>
            <person name="Chen H."/>
            <person name="Gao J."/>
            <person name="Mao Z."/>
            <person name="Pires J.C."/>
            <person name="Luo M."/>
            <person name="Kudrna D."/>
            <person name="Wing R.A."/>
            <person name="Meyers B.C."/>
            <person name="Yi K."/>
            <person name="Kong H."/>
            <person name="Lavrijsen P."/>
            <person name="Sunseri F."/>
            <person name="Falavigna A."/>
            <person name="Ye Y."/>
            <person name="Leebens-Mack J.H."/>
            <person name="Chen G."/>
        </authorList>
    </citation>
    <scope>NUCLEOTIDE SEQUENCE [LARGE SCALE GENOMIC DNA]</scope>
    <source>
        <strain evidence="3">cv. DH0086</strain>
    </source>
</reference>
<dbReference type="EMBL" id="CM007385">
    <property type="protein sequence ID" value="ONK69447.1"/>
    <property type="molecule type" value="Genomic_DNA"/>
</dbReference>
<gene>
    <name evidence="2" type="ORF">A4U43_C05F22980</name>
</gene>
<feature type="compositionally biased region" description="Basic and acidic residues" evidence="1">
    <location>
        <begin position="18"/>
        <end position="40"/>
    </location>
</feature>
<evidence type="ECO:0000256" key="1">
    <source>
        <dbReference type="SAM" id="MobiDB-lite"/>
    </source>
</evidence>
<feature type="region of interest" description="Disordered" evidence="1">
    <location>
        <begin position="1"/>
        <end position="55"/>
    </location>
</feature>
<evidence type="ECO:0000313" key="2">
    <source>
        <dbReference type="EMBL" id="ONK69447.1"/>
    </source>
</evidence>
<evidence type="ECO:0000313" key="3">
    <source>
        <dbReference type="Proteomes" id="UP000243459"/>
    </source>
</evidence>
<dbReference type="Proteomes" id="UP000243459">
    <property type="component" value="Chromosome 5"/>
</dbReference>
<feature type="region of interest" description="Disordered" evidence="1">
    <location>
        <begin position="61"/>
        <end position="80"/>
    </location>
</feature>
<feature type="compositionally biased region" description="Basic and acidic residues" evidence="1">
    <location>
        <begin position="124"/>
        <end position="140"/>
    </location>
</feature>
<organism evidence="2 3">
    <name type="scientific">Asparagus officinalis</name>
    <name type="common">Garden asparagus</name>
    <dbReference type="NCBI Taxonomy" id="4686"/>
    <lineage>
        <taxon>Eukaryota</taxon>
        <taxon>Viridiplantae</taxon>
        <taxon>Streptophyta</taxon>
        <taxon>Embryophyta</taxon>
        <taxon>Tracheophyta</taxon>
        <taxon>Spermatophyta</taxon>
        <taxon>Magnoliopsida</taxon>
        <taxon>Liliopsida</taxon>
        <taxon>Asparagales</taxon>
        <taxon>Asparagaceae</taxon>
        <taxon>Asparagoideae</taxon>
        <taxon>Asparagus</taxon>
    </lineage>
</organism>
<protein>
    <submittedName>
        <fullName evidence="2">Uncharacterized protein</fullName>
    </submittedName>
</protein>